<dbReference type="Proteomes" id="UP000006757">
    <property type="component" value="Unassembled WGS sequence"/>
</dbReference>
<dbReference type="eggNOG" id="ENOG502RB5M">
    <property type="taxonomic scope" value="Eukaryota"/>
</dbReference>
<name>K1WCU4_TRIAC</name>
<feature type="compositionally biased region" description="Basic and acidic residues" evidence="1">
    <location>
        <begin position="389"/>
        <end position="400"/>
    </location>
</feature>
<evidence type="ECO:0000313" key="2">
    <source>
        <dbReference type="EMBL" id="EKC99458.1"/>
    </source>
</evidence>
<reference evidence="2 3" key="1">
    <citation type="journal article" date="2012" name="Eukaryot. Cell">
        <title>Genome sequence of the Trichosporon asahii environmental strain CBS 8904.</title>
        <authorList>
            <person name="Yang R.Y."/>
            <person name="Li H.T."/>
            <person name="Zhu H."/>
            <person name="Zhou G.P."/>
            <person name="Wang M."/>
            <person name="Wang L."/>
        </authorList>
    </citation>
    <scope>NUCLEOTIDE SEQUENCE [LARGE SCALE GENOMIC DNA]</scope>
    <source>
        <strain evidence="2 3">CBS 8904</strain>
    </source>
</reference>
<feature type="compositionally biased region" description="Polar residues" evidence="1">
    <location>
        <begin position="623"/>
        <end position="640"/>
    </location>
</feature>
<feature type="compositionally biased region" description="Polar residues" evidence="1">
    <location>
        <begin position="18"/>
        <end position="29"/>
    </location>
</feature>
<dbReference type="OrthoDB" id="2591172at2759"/>
<feature type="region of interest" description="Disordered" evidence="1">
    <location>
        <begin position="560"/>
        <end position="714"/>
    </location>
</feature>
<dbReference type="AlphaFoldDB" id="K1WCU4"/>
<proteinExistence type="predicted"/>
<feature type="region of interest" description="Disordered" evidence="1">
    <location>
        <begin position="316"/>
        <end position="335"/>
    </location>
</feature>
<sequence>MHRTEPSGDPSDQRDDLSSQGSGTASTPAQRGYLAPFFPPQTGSPSHRSGASTAPPPVVPRVPSLPSMRPTQLASRHVSGAQYARAYPQYAMTPGFSSVFPTNANNLYQQPAPRVVPTVPSAISPLSGHPMSAFAHSLEQTAAVAAQHAQQVPLFPFSSVPQIAQQLAPDVYSLSSGSEPSSHGASALPSASSMPTAIEVSVPPVGDFAVDTALLTGNQQRSVSMPSLRAHPEFAMSQVMASPQGQQYPVSPTGSDIRRVSNSLRPSGAPVFKPYYPSSPPPPRSAGYASFPAAAPSGSAGVSPVAISGPKHMVQGAETWSTSSTDSPPSGHLSSKRLRFAGQHDREARAVSSKISRDFEYDYTPTPTPPMRSPHSAAEPFAVVESDEDRPVTDDGRDSDFVPPSNLSPRKRGRAPPRSLQPPPKRMCADNALVALFEKYPSLPGRFPLFCFALEHNLSFHEPSVPMIKSLSQALSPLQKCEELKKLWHKGRRILAQLDAFVARCERKVIRPGDEKLPELDYATRRCNPPGAQEDCRTLHIGKNKWEPIETGMIEWFEGMANNDPANDLGNFRPPSPRNLAPGSSSDPPAAPSHAGAPGSPDAQSEVTRKAYHHSQALAPQIPQLSHQRSQPSDPDTSYATREYGHLHPFARDFSNQNHSNVAPDSAPYRGASSGSTLRTSAVPQSGTSSLSANVSPKTPLSPTALSGPSGVEGNSVPMSNSVVVGSLDGFPAGTGPVAANHSAFNAETGGLDSSFVDGPTFTNQRALSAQDIFFGSESSNYSRPASNHSQYRADESLQDLQDCGGSPGHPGPQLDNVVRVENSAVVNPPPRSPLEPEDAHEWPGMPDMAFTSDYSLFGLPNYGTA</sequence>
<feature type="compositionally biased region" description="Polar residues" evidence="1">
    <location>
        <begin position="41"/>
        <end position="52"/>
    </location>
</feature>
<feature type="compositionally biased region" description="Polar residues" evidence="1">
    <location>
        <begin position="673"/>
        <end position="707"/>
    </location>
</feature>
<organism evidence="2 3">
    <name type="scientific">Trichosporon asahii var. asahii (strain CBS 8904)</name>
    <name type="common">Yeast</name>
    <dbReference type="NCBI Taxonomy" id="1220162"/>
    <lineage>
        <taxon>Eukaryota</taxon>
        <taxon>Fungi</taxon>
        <taxon>Dikarya</taxon>
        <taxon>Basidiomycota</taxon>
        <taxon>Agaricomycotina</taxon>
        <taxon>Tremellomycetes</taxon>
        <taxon>Trichosporonales</taxon>
        <taxon>Trichosporonaceae</taxon>
        <taxon>Trichosporon</taxon>
    </lineage>
</organism>
<dbReference type="EMBL" id="AMBO01000372">
    <property type="protein sequence ID" value="EKC99458.1"/>
    <property type="molecule type" value="Genomic_DNA"/>
</dbReference>
<gene>
    <name evidence="2" type="ORF">A1Q2_06395</name>
</gene>
<feature type="region of interest" description="Disordered" evidence="1">
    <location>
        <begin position="825"/>
        <end position="847"/>
    </location>
</feature>
<keyword evidence="3" id="KW-1185">Reference proteome</keyword>
<feature type="region of interest" description="Disordered" evidence="1">
    <location>
        <begin position="384"/>
        <end position="425"/>
    </location>
</feature>
<dbReference type="InParanoid" id="K1WCU4"/>
<protein>
    <submittedName>
        <fullName evidence="2">Uncharacterized protein</fullName>
    </submittedName>
</protein>
<feature type="compositionally biased region" description="Low complexity" evidence="1">
    <location>
        <begin position="581"/>
        <end position="603"/>
    </location>
</feature>
<feature type="compositionally biased region" description="Low complexity" evidence="1">
    <location>
        <begin position="61"/>
        <end position="70"/>
    </location>
</feature>
<feature type="compositionally biased region" description="Low complexity" evidence="1">
    <location>
        <begin position="321"/>
        <end position="330"/>
    </location>
</feature>
<dbReference type="HOGENOM" id="CLU_330990_0_0_1"/>
<feature type="region of interest" description="Disordered" evidence="1">
    <location>
        <begin position="261"/>
        <end position="287"/>
    </location>
</feature>
<feature type="region of interest" description="Disordered" evidence="1">
    <location>
        <begin position="1"/>
        <end position="73"/>
    </location>
</feature>
<accession>K1WCU4</accession>
<feature type="compositionally biased region" description="Polar residues" evidence="1">
    <location>
        <begin position="654"/>
        <end position="663"/>
    </location>
</feature>
<evidence type="ECO:0000313" key="3">
    <source>
        <dbReference type="Proteomes" id="UP000006757"/>
    </source>
</evidence>
<feature type="compositionally biased region" description="Basic and acidic residues" evidence="1">
    <location>
        <begin position="1"/>
        <end position="17"/>
    </location>
</feature>
<comment type="caution">
    <text evidence="2">The sequence shown here is derived from an EMBL/GenBank/DDBJ whole genome shotgun (WGS) entry which is preliminary data.</text>
</comment>
<evidence type="ECO:0000256" key="1">
    <source>
        <dbReference type="SAM" id="MobiDB-lite"/>
    </source>
</evidence>